<sequence>MEIVSQYQNELIILLVLVSVIQLFWIFILSIKIGKTRKRLNRFTRGEGNQNLGQLIEGYNQEIETMKHELTTNTEKIDIIFQQIGKLKGRVGMVRYNAFGEQGNDLSFSIAMLDEKQNGIVITSIYNREQSNTYAKPIENGQSSYRLSEEEKKAIEKAIHT</sequence>
<reference evidence="2 3" key="1">
    <citation type="submission" date="2019-03" db="EMBL/GenBank/DDBJ databases">
        <title>Genomic Encyclopedia of Type Strains, Phase IV (KMG-IV): sequencing the most valuable type-strain genomes for metagenomic binning, comparative biology and taxonomic classification.</title>
        <authorList>
            <person name="Goeker M."/>
        </authorList>
    </citation>
    <scope>NUCLEOTIDE SEQUENCE [LARGE SCALE GENOMIC DNA]</scope>
    <source>
        <strain evidence="2 3">DSM 23802</strain>
    </source>
</reference>
<evidence type="ECO:0000313" key="2">
    <source>
        <dbReference type="EMBL" id="TCS80810.1"/>
    </source>
</evidence>
<dbReference type="InterPro" id="IPR027981">
    <property type="entry name" value="DUF4446"/>
</dbReference>
<dbReference type="AlphaFoldDB" id="A0A4R3KCN8"/>
<feature type="transmembrane region" description="Helical" evidence="1">
    <location>
        <begin position="12"/>
        <end position="33"/>
    </location>
</feature>
<keyword evidence="1" id="KW-0472">Membrane</keyword>
<evidence type="ECO:0000313" key="3">
    <source>
        <dbReference type="Proteomes" id="UP000295788"/>
    </source>
</evidence>
<protein>
    <submittedName>
        <fullName evidence="2">Uncharacterized protein DUF4446</fullName>
    </submittedName>
</protein>
<dbReference type="Pfam" id="PF14584">
    <property type="entry name" value="DUF4446"/>
    <property type="match status" value="1"/>
</dbReference>
<organism evidence="2 3">
    <name type="scientific">Tepidibacillus fermentans</name>
    <dbReference type="NCBI Taxonomy" id="1281767"/>
    <lineage>
        <taxon>Bacteria</taxon>
        <taxon>Bacillati</taxon>
        <taxon>Bacillota</taxon>
        <taxon>Bacilli</taxon>
        <taxon>Bacillales</taxon>
        <taxon>Bacillaceae</taxon>
        <taxon>Tepidibacillus</taxon>
    </lineage>
</organism>
<name>A0A4R3KCN8_9BACI</name>
<keyword evidence="1" id="KW-0812">Transmembrane</keyword>
<keyword evidence="1" id="KW-1133">Transmembrane helix</keyword>
<dbReference type="RefSeq" id="WP_165895035.1">
    <property type="nucleotide sequence ID" value="NZ_SMAB01000015.1"/>
</dbReference>
<accession>A0A4R3KCN8</accession>
<evidence type="ECO:0000256" key="1">
    <source>
        <dbReference type="SAM" id="Phobius"/>
    </source>
</evidence>
<dbReference type="Proteomes" id="UP000295788">
    <property type="component" value="Unassembled WGS sequence"/>
</dbReference>
<dbReference type="EMBL" id="SMAB01000015">
    <property type="protein sequence ID" value="TCS80810.1"/>
    <property type="molecule type" value="Genomic_DNA"/>
</dbReference>
<gene>
    <name evidence="2" type="ORF">EDD72_11537</name>
</gene>
<comment type="caution">
    <text evidence="2">The sequence shown here is derived from an EMBL/GenBank/DDBJ whole genome shotgun (WGS) entry which is preliminary data.</text>
</comment>
<proteinExistence type="predicted"/>
<keyword evidence="3" id="KW-1185">Reference proteome</keyword>